<feature type="compositionally biased region" description="Low complexity" evidence="1">
    <location>
        <begin position="1"/>
        <end position="21"/>
    </location>
</feature>
<accession>A0A316EBB8</accession>
<feature type="region of interest" description="Disordered" evidence="1">
    <location>
        <begin position="1"/>
        <end position="36"/>
    </location>
</feature>
<dbReference type="OrthoDB" id="3297748at2"/>
<protein>
    <submittedName>
        <fullName evidence="2">Uncharacterized protein</fullName>
    </submittedName>
</protein>
<evidence type="ECO:0000313" key="2">
    <source>
        <dbReference type="EMBL" id="PWK26969.1"/>
    </source>
</evidence>
<reference evidence="2 3" key="1">
    <citation type="submission" date="2018-05" db="EMBL/GenBank/DDBJ databases">
        <title>Genomic Encyclopedia of Archaeal and Bacterial Type Strains, Phase II (KMG-II): from individual species to whole genera.</title>
        <authorList>
            <person name="Goeker M."/>
        </authorList>
    </citation>
    <scope>NUCLEOTIDE SEQUENCE [LARGE SCALE GENOMIC DNA]</scope>
    <source>
        <strain evidence="2 3">DSM 45184</strain>
    </source>
</reference>
<dbReference type="AlphaFoldDB" id="A0A316EBB8"/>
<name>A0A316EBB8_9ACTN</name>
<organism evidence="2 3">
    <name type="scientific">Actinoplanes xinjiangensis</name>
    <dbReference type="NCBI Taxonomy" id="512350"/>
    <lineage>
        <taxon>Bacteria</taxon>
        <taxon>Bacillati</taxon>
        <taxon>Actinomycetota</taxon>
        <taxon>Actinomycetes</taxon>
        <taxon>Micromonosporales</taxon>
        <taxon>Micromonosporaceae</taxon>
        <taxon>Actinoplanes</taxon>
    </lineage>
</organism>
<evidence type="ECO:0000313" key="3">
    <source>
        <dbReference type="Proteomes" id="UP000245697"/>
    </source>
</evidence>
<feature type="compositionally biased region" description="Basic and acidic residues" evidence="1">
    <location>
        <begin position="22"/>
        <end position="36"/>
    </location>
</feature>
<sequence>MTTTTTRPTKTTELPKAATAPKPEKKAENHRERTSRIGREIGGLAVNVYERGIADVVAFEKDAAKITPYPWAKEALTVSAGLIEDVGAAYVRTARHILR</sequence>
<dbReference type="EMBL" id="QGGR01000057">
    <property type="protein sequence ID" value="PWK26969.1"/>
    <property type="molecule type" value="Genomic_DNA"/>
</dbReference>
<keyword evidence="3" id="KW-1185">Reference proteome</keyword>
<evidence type="ECO:0000256" key="1">
    <source>
        <dbReference type="SAM" id="MobiDB-lite"/>
    </source>
</evidence>
<proteinExistence type="predicted"/>
<comment type="caution">
    <text evidence="2">The sequence shown here is derived from an EMBL/GenBank/DDBJ whole genome shotgun (WGS) entry which is preliminary data.</text>
</comment>
<gene>
    <name evidence="2" type="ORF">BC793_1578</name>
</gene>
<dbReference type="RefSeq" id="WP_109603299.1">
    <property type="nucleotide sequence ID" value="NZ_BONA01000121.1"/>
</dbReference>
<dbReference type="Proteomes" id="UP000245697">
    <property type="component" value="Unassembled WGS sequence"/>
</dbReference>